<keyword evidence="4" id="KW-1185">Reference proteome</keyword>
<evidence type="ECO:0000313" key="4">
    <source>
        <dbReference type="Proteomes" id="UP001285521"/>
    </source>
</evidence>
<keyword evidence="3" id="KW-0808">Transferase</keyword>
<dbReference type="SUPFAM" id="SSF55729">
    <property type="entry name" value="Acyl-CoA N-acyltransferases (Nat)"/>
    <property type="match status" value="1"/>
</dbReference>
<comment type="caution">
    <text evidence="3">The sequence shown here is derived from an EMBL/GenBank/DDBJ whole genome shotgun (WGS) entry which is preliminary data.</text>
</comment>
<accession>A0ABU4TA29</accession>
<gene>
    <name evidence="3" type="ORF">SK803_32490</name>
</gene>
<dbReference type="GO" id="GO:0016746">
    <property type="term" value="F:acyltransferase activity"/>
    <property type="evidence" value="ECO:0007669"/>
    <property type="project" value="UniProtKB-KW"/>
</dbReference>
<organism evidence="3 4">
    <name type="scientific">Lentzea miocenica</name>
    <dbReference type="NCBI Taxonomy" id="3095431"/>
    <lineage>
        <taxon>Bacteria</taxon>
        <taxon>Bacillati</taxon>
        <taxon>Actinomycetota</taxon>
        <taxon>Actinomycetes</taxon>
        <taxon>Pseudonocardiales</taxon>
        <taxon>Pseudonocardiaceae</taxon>
        <taxon>Lentzea</taxon>
    </lineage>
</organism>
<dbReference type="InterPro" id="IPR000182">
    <property type="entry name" value="GNAT_dom"/>
</dbReference>
<dbReference type="InterPro" id="IPR016181">
    <property type="entry name" value="Acyl_CoA_acyltransferase"/>
</dbReference>
<dbReference type="Gene3D" id="3.40.630.30">
    <property type="match status" value="1"/>
</dbReference>
<dbReference type="Proteomes" id="UP001285521">
    <property type="component" value="Unassembled WGS sequence"/>
</dbReference>
<keyword evidence="3" id="KW-0012">Acyltransferase</keyword>
<evidence type="ECO:0000256" key="1">
    <source>
        <dbReference type="SAM" id="MobiDB-lite"/>
    </source>
</evidence>
<dbReference type="EC" id="2.3.1.-" evidence="3"/>
<reference evidence="3 4" key="1">
    <citation type="submission" date="2023-11" db="EMBL/GenBank/DDBJ databases">
        <title>Lentzea sokolovensis, sp. nov., Lentzea kristufkii, sp. nov., and Lentzea miocenensis, sp. nov., rare actinobacteria from Sokolov Coal Basin, Miocene lacustrine sediment, Czech Republic.</title>
        <authorList>
            <person name="Lara A."/>
            <person name="Kotroba L."/>
            <person name="Nouioui I."/>
            <person name="Neumann-Schaal M."/>
            <person name="Mast Y."/>
            <person name="Chronakova A."/>
        </authorList>
    </citation>
    <scope>NUCLEOTIDE SEQUENCE [LARGE SCALE GENOMIC DNA]</scope>
    <source>
        <strain evidence="3 4">BCCO 10_0856</strain>
    </source>
</reference>
<dbReference type="EMBL" id="JAXAVW010000030">
    <property type="protein sequence ID" value="MDX8034960.1"/>
    <property type="molecule type" value="Genomic_DNA"/>
</dbReference>
<feature type="domain" description="N-acetyltransferase" evidence="2">
    <location>
        <begin position="2"/>
        <end position="53"/>
    </location>
</feature>
<dbReference type="CDD" id="cd04301">
    <property type="entry name" value="NAT_SF"/>
    <property type="match status" value="1"/>
</dbReference>
<dbReference type="Pfam" id="PF00583">
    <property type="entry name" value="Acetyltransf_1"/>
    <property type="match status" value="1"/>
</dbReference>
<sequence length="126" mass="13143">MLGAAGYVVLDNPACAEIALVVSHAEQAHGVGTLLLEHLASSARGRGVRRFTADRVDLGLELCGLLGAVAEREAEADVSSLAHVPRRCVSPLPEPLRSPLPGGGRQDRRHPSTAGRPVPGTTGRSR</sequence>
<protein>
    <submittedName>
        <fullName evidence="3">GNAT family N-acetyltransferase</fullName>
        <ecNumber evidence="3">2.3.1.-</ecNumber>
    </submittedName>
</protein>
<name>A0ABU4TA29_9PSEU</name>
<proteinExistence type="predicted"/>
<dbReference type="RefSeq" id="WP_319969972.1">
    <property type="nucleotide sequence ID" value="NZ_JAXAVW010000030.1"/>
</dbReference>
<feature type="region of interest" description="Disordered" evidence="1">
    <location>
        <begin position="88"/>
        <end position="126"/>
    </location>
</feature>
<evidence type="ECO:0000259" key="2">
    <source>
        <dbReference type="Pfam" id="PF00583"/>
    </source>
</evidence>
<evidence type="ECO:0000313" key="3">
    <source>
        <dbReference type="EMBL" id="MDX8034960.1"/>
    </source>
</evidence>